<comment type="caution">
    <text evidence="1">The sequence shown here is derived from an EMBL/GenBank/DDBJ whole genome shotgun (WGS) entry which is preliminary data.</text>
</comment>
<name>A0AAV1R5Y6_9ROSI</name>
<dbReference type="Proteomes" id="UP001314170">
    <property type="component" value="Unassembled WGS sequence"/>
</dbReference>
<dbReference type="EMBL" id="CAWUPB010000858">
    <property type="protein sequence ID" value="CAK7327741.1"/>
    <property type="molecule type" value="Genomic_DNA"/>
</dbReference>
<dbReference type="AlphaFoldDB" id="A0AAV1R5Y6"/>
<evidence type="ECO:0000313" key="1">
    <source>
        <dbReference type="EMBL" id="CAK7327741.1"/>
    </source>
</evidence>
<proteinExistence type="predicted"/>
<keyword evidence="2" id="KW-1185">Reference proteome</keyword>
<organism evidence="1 2">
    <name type="scientific">Dovyalis caffra</name>
    <dbReference type="NCBI Taxonomy" id="77055"/>
    <lineage>
        <taxon>Eukaryota</taxon>
        <taxon>Viridiplantae</taxon>
        <taxon>Streptophyta</taxon>
        <taxon>Embryophyta</taxon>
        <taxon>Tracheophyta</taxon>
        <taxon>Spermatophyta</taxon>
        <taxon>Magnoliopsida</taxon>
        <taxon>eudicotyledons</taxon>
        <taxon>Gunneridae</taxon>
        <taxon>Pentapetalae</taxon>
        <taxon>rosids</taxon>
        <taxon>fabids</taxon>
        <taxon>Malpighiales</taxon>
        <taxon>Salicaceae</taxon>
        <taxon>Flacourtieae</taxon>
        <taxon>Dovyalis</taxon>
    </lineage>
</organism>
<reference evidence="1 2" key="1">
    <citation type="submission" date="2024-01" db="EMBL/GenBank/DDBJ databases">
        <authorList>
            <person name="Waweru B."/>
        </authorList>
    </citation>
    <scope>NUCLEOTIDE SEQUENCE [LARGE SCALE GENOMIC DNA]</scope>
</reference>
<gene>
    <name evidence="1" type="ORF">DCAF_LOCUS5457</name>
</gene>
<evidence type="ECO:0000313" key="2">
    <source>
        <dbReference type="Proteomes" id="UP001314170"/>
    </source>
</evidence>
<accession>A0AAV1R5Y6</accession>
<protein>
    <submittedName>
        <fullName evidence="1">Uncharacterized protein</fullName>
    </submittedName>
</protein>
<sequence length="86" mass="9240">MTVPIVGDSSILLFRSDESSAHRTSIRFLRPSSSSFSTSPTSTSSVFSITQSNQNSKGWLAAIGLLARADRPSAREHEPIGSWSAD</sequence>